<comment type="caution">
    <text evidence="1">The sequence shown here is derived from an EMBL/GenBank/DDBJ whole genome shotgun (WGS) entry which is preliminary data.</text>
</comment>
<reference evidence="2" key="1">
    <citation type="submission" date="2017-08" db="EMBL/GenBank/DDBJ databases">
        <title>A dynamic microbial community with high functional redundancy inhabits the cold, oxic subseafloor aquifer.</title>
        <authorList>
            <person name="Tully B.J."/>
            <person name="Wheat C.G."/>
            <person name="Glazer B.T."/>
            <person name="Huber J.A."/>
        </authorList>
    </citation>
    <scope>NUCLEOTIDE SEQUENCE [LARGE SCALE GENOMIC DNA]</scope>
</reference>
<proteinExistence type="predicted"/>
<sequence>MRERINHIKLPNGVFIKLDAVDTIELLNDDECIVTFKNGNKKVTEHYTMIDDALFNYHVTSHL</sequence>
<evidence type="ECO:0000313" key="2">
    <source>
        <dbReference type="Proteomes" id="UP000228987"/>
    </source>
</evidence>
<dbReference type="AlphaFoldDB" id="A0A2A5C565"/>
<evidence type="ECO:0000313" key="1">
    <source>
        <dbReference type="EMBL" id="PCJ38994.1"/>
    </source>
</evidence>
<dbReference type="Proteomes" id="UP000228987">
    <property type="component" value="Unassembled WGS sequence"/>
</dbReference>
<accession>A0A2A5C565</accession>
<protein>
    <submittedName>
        <fullName evidence="1">Uncharacterized protein</fullName>
    </submittedName>
</protein>
<dbReference type="EMBL" id="NVWI01000021">
    <property type="protein sequence ID" value="PCJ38994.1"/>
    <property type="molecule type" value="Genomic_DNA"/>
</dbReference>
<gene>
    <name evidence="1" type="ORF">COA71_14695</name>
</gene>
<name>A0A2A5C565_9GAMM</name>
<organism evidence="1 2">
    <name type="scientific">SAR86 cluster bacterium</name>
    <dbReference type="NCBI Taxonomy" id="2030880"/>
    <lineage>
        <taxon>Bacteria</taxon>
        <taxon>Pseudomonadati</taxon>
        <taxon>Pseudomonadota</taxon>
        <taxon>Gammaproteobacteria</taxon>
        <taxon>SAR86 cluster</taxon>
    </lineage>
</organism>